<dbReference type="PANTHER" id="PTHR36439">
    <property type="entry name" value="BLL4334 PROTEIN"/>
    <property type="match status" value="1"/>
</dbReference>
<comment type="caution">
    <text evidence="1">The sequence shown here is derived from an EMBL/GenBank/DDBJ whole genome shotgun (WGS) entry which is preliminary data.</text>
</comment>
<evidence type="ECO:0000313" key="1">
    <source>
        <dbReference type="EMBL" id="MEO3713376.1"/>
    </source>
</evidence>
<protein>
    <submittedName>
        <fullName evidence="1">DUF1697 domain-containing protein</fullName>
    </submittedName>
</protein>
<accession>A0ABV0GE75</accession>
<dbReference type="InterPro" id="IPR012545">
    <property type="entry name" value="DUF1697"/>
</dbReference>
<gene>
    <name evidence="1" type="ORF">ABDJ40_11435</name>
</gene>
<dbReference type="Pfam" id="PF08002">
    <property type="entry name" value="DUF1697"/>
    <property type="match status" value="1"/>
</dbReference>
<dbReference type="Proteomes" id="UP001462640">
    <property type="component" value="Unassembled WGS sequence"/>
</dbReference>
<dbReference type="RefSeq" id="WP_269629988.1">
    <property type="nucleotide sequence ID" value="NZ_JBDPZC010000004.1"/>
</dbReference>
<dbReference type="PANTHER" id="PTHR36439:SF1">
    <property type="entry name" value="DUF1697 DOMAIN-CONTAINING PROTEIN"/>
    <property type="match status" value="1"/>
</dbReference>
<dbReference type="SUPFAM" id="SSF160379">
    <property type="entry name" value="SP0830-like"/>
    <property type="match status" value="1"/>
</dbReference>
<dbReference type="PIRSF" id="PIRSF008502">
    <property type="entry name" value="UCP008502"/>
    <property type="match status" value="1"/>
</dbReference>
<evidence type="ECO:0000313" key="2">
    <source>
        <dbReference type="Proteomes" id="UP001462640"/>
    </source>
</evidence>
<name>A0ABV0GE75_9BURK</name>
<dbReference type="EMBL" id="JBDPZC010000004">
    <property type="protein sequence ID" value="MEO3713376.1"/>
    <property type="molecule type" value="Genomic_DNA"/>
</dbReference>
<dbReference type="Gene3D" id="3.30.70.1280">
    <property type="entry name" value="SP0830-like domains"/>
    <property type="match status" value="1"/>
</dbReference>
<proteinExistence type="predicted"/>
<keyword evidence="2" id="KW-1185">Reference proteome</keyword>
<organism evidence="1 2">
    <name type="scientific">Roseateles flavus</name>
    <dbReference type="NCBI Taxonomy" id="3149041"/>
    <lineage>
        <taxon>Bacteria</taxon>
        <taxon>Pseudomonadati</taxon>
        <taxon>Pseudomonadota</taxon>
        <taxon>Betaproteobacteria</taxon>
        <taxon>Burkholderiales</taxon>
        <taxon>Sphaerotilaceae</taxon>
        <taxon>Roseateles</taxon>
    </lineage>
</organism>
<sequence>MPRYIALLRGVSPQNARMPVLKACLEDAGYTEVRTLLSSGNVVFDARATPLPTLEKRLEKVIEAGMGRHFPVILRRQDQLQAWLDADPFAGHALPADAKRIVTFLRQPPEAPPALPLVAEGVRILALSETQVVSAYQPHEDGPLFMRRLEQLFGREITTRTLDTVKKCLKA</sequence>
<reference evidence="1 2" key="1">
    <citation type="submission" date="2024-05" db="EMBL/GenBank/DDBJ databases">
        <title>Roseateles sp. 2.12 16S ribosomal RNA gene Genome sequencing and assembly.</title>
        <authorList>
            <person name="Woo H."/>
        </authorList>
    </citation>
    <scope>NUCLEOTIDE SEQUENCE [LARGE SCALE GENOMIC DNA]</scope>
    <source>
        <strain evidence="1 2">2.12</strain>
    </source>
</reference>